<reference evidence="1 2" key="1">
    <citation type="submission" date="2020-02" db="EMBL/GenBank/DDBJ databases">
        <title>Tigecycline-resistant Acinetobacter species from pigs and migratory birds.</title>
        <authorList>
            <person name="Chen C."/>
            <person name="Sun J."/>
            <person name="Liao X.-P."/>
            <person name="Liu Y.-H."/>
        </authorList>
    </citation>
    <scope>NUCLEOTIDE SEQUENCE [LARGE SCALE GENOMIC DNA]</scope>
    <source>
        <strain evidence="1 2">YH12207_T</strain>
    </source>
</reference>
<evidence type="ECO:0000313" key="2">
    <source>
        <dbReference type="Proteomes" id="UP000593966"/>
    </source>
</evidence>
<proteinExistence type="predicted"/>
<protein>
    <submittedName>
        <fullName evidence="1">Uncharacterized protein</fullName>
    </submittedName>
</protein>
<dbReference type="EMBL" id="CP048659">
    <property type="protein sequence ID" value="QOW46103.1"/>
    <property type="molecule type" value="Genomic_DNA"/>
</dbReference>
<keyword evidence="2" id="KW-1185">Reference proteome</keyword>
<evidence type="ECO:0000313" key="1">
    <source>
        <dbReference type="EMBL" id="QOW46103.1"/>
    </source>
</evidence>
<dbReference type="AlphaFoldDB" id="A0A7S6VWB4"/>
<dbReference type="RefSeq" id="WP_174492685.1">
    <property type="nucleotide sequence ID" value="NZ_CP048659.1"/>
</dbReference>
<organism evidence="1 2">
    <name type="scientific">Acinetobacter piscicola</name>
    <dbReference type="NCBI Taxonomy" id="2006115"/>
    <lineage>
        <taxon>Bacteria</taxon>
        <taxon>Pseudomonadati</taxon>
        <taxon>Pseudomonadota</taxon>
        <taxon>Gammaproteobacteria</taxon>
        <taxon>Moraxellales</taxon>
        <taxon>Moraxellaceae</taxon>
        <taxon>Acinetobacter</taxon>
    </lineage>
</organism>
<sequence length="87" mass="10232">MKMAIMAVVVFILMISTYALFRPINVEKYQQVAQLSLQEGYPHTQALAQHLRLQPQIATHEYFRLMRAYAYESHRVKEYPAMAIEDE</sequence>
<dbReference type="Proteomes" id="UP000593966">
    <property type="component" value="Chromosome"/>
</dbReference>
<gene>
    <name evidence="1" type="ORF">G0028_09460</name>
</gene>
<accession>A0A7S6VWB4</accession>
<name>A0A7S6VWB4_9GAMM</name>